<sequence length="141" mass="15647">MASTRNTTSTSRKPRTAARAASRPATTRRPEPDVEETEVSAAEAQEIEAEGHYVTATLCGEEVQIIPPSAWRSSWQRMLNEGDLDGFAEKVLAPDDYEFYLELDPTIVEFMEFTQEAAAQVGESLGNSRGPAPSSRRTRRR</sequence>
<evidence type="ECO:0000313" key="2">
    <source>
        <dbReference type="EMBL" id="WUG92303.1"/>
    </source>
</evidence>
<evidence type="ECO:0000256" key="1">
    <source>
        <dbReference type="SAM" id="MobiDB-lite"/>
    </source>
</evidence>
<gene>
    <name evidence="2" type="ORF">OHB29_04300</name>
</gene>
<keyword evidence="3" id="KW-1185">Reference proteome</keyword>
<dbReference type="EMBL" id="CP107906">
    <property type="protein sequence ID" value="WUG92303.1"/>
    <property type="molecule type" value="Genomic_DNA"/>
</dbReference>
<reference evidence="2 3" key="1">
    <citation type="submission" date="2022-10" db="EMBL/GenBank/DDBJ databases">
        <title>The complete genomes of actinobacterial strains from the NBC collection.</title>
        <authorList>
            <person name="Joergensen T.S."/>
            <person name="Alvarez Arevalo M."/>
            <person name="Sterndorff E.B."/>
            <person name="Faurdal D."/>
            <person name="Vuksanovic O."/>
            <person name="Mourched A.-S."/>
            <person name="Charusanti P."/>
            <person name="Shaw S."/>
            <person name="Blin K."/>
            <person name="Weber T."/>
        </authorList>
    </citation>
    <scope>NUCLEOTIDE SEQUENCE [LARGE SCALE GENOMIC DNA]</scope>
    <source>
        <strain evidence="2 3">NBC_00456</strain>
    </source>
</reference>
<organism evidence="2 3">
    <name type="scientific">Streptomyces violaceus</name>
    <name type="common">Streptomyces venezuelae</name>
    <dbReference type="NCBI Taxonomy" id="1936"/>
    <lineage>
        <taxon>Bacteria</taxon>
        <taxon>Bacillati</taxon>
        <taxon>Actinomycetota</taxon>
        <taxon>Actinomycetes</taxon>
        <taxon>Kitasatosporales</taxon>
        <taxon>Streptomycetaceae</taxon>
        <taxon>Streptomyces</taxon>
    </lineage>
</organism>
<feature type="compositionally biased region" description="Low complexity" evidence="1">
    <location>
        <begin position="7"/>
        <end position="27"/>
    </location>
</feature>
<feature type="region of interest" description="Disordered" evidence="1">
    <location>
        <begin position="1"/>
        <end position="43"/>
    </location>
</feature>
<evidence type="ECO:0000313" key="3">
    <source>
        <dbReference type="Proteomes" id="UP001341259"/>
    </source>
</evidence>
<dbReference type="RefSeq" id="WP_328336725.1">
    <property type="nucleotide sequence ID" value="NZ_CP107906.1"/>
</dbReference>
<evidence type="ECO:0008006" key="4">
    <source>
        <dbReference type="Google" id="ProtNLM"/>
    </source>
</evidence>
<proteinExistence type="predicted"/>
<protein>
    <recommendedName>
        <fullName evidence="4">Tail assembly chaperone</fullName>
    </recommendedName>
</protein>
<feature type="region of interest" description="Disordered" evidence="1">
    <location>
        <begin position="121"/>
        <end position="141"/>
    </location>
</feature>
<dbReference type="Proteomes" id="UP001341259">
    <property type="component" value="Chromosome"/>
</dbReference>
<name>A0ABZ1NKR0_STRVL</name>
<accession>A0ABZ1NKR0</accession>